<evidence type="ECO:0008006" key="3">
    <source>
        <dbReference type="Google" id="ProtNLM"/>
    </source>
</evidence>
<name>A0A6A5XFC0_9PLEO</name>
<accession>A0A6A5XFC0</accession>
<dbReference type="EMBL" id="ML978075">
    <property type="protein sequence ID" value="KAF2011074.1"/>
    <property type="molecule type" value="Genomic_DNA"/>
</dbReference>
<organism evidence="1 2">
    <name type="scientific">Aaosphaeria arxii CBS 175.79</name>
    <dbReference type="NCBI Taxonomy" id="1450172"/>
    <lineage>
        <taxon>Eukaryota</taxon>
        <taxon>Fungi</taxon>
        <taxon>Dikarya</taxon>
        <taxon>Ascomycota</taxon>
        <taxon>Pezizomycotina</taxon>
        <taxon>Dothideomycetes</taxon>
        <taxon>Pleosporomycetidae</taxon>
        <taxon>Pleosporales</taxon>
        <taxon>Pleosporales incertae sedis</taxon>
        <taxon>Aaosphaeria</taxon>
    </lineage>
</organism>
<sequence length="192" mass="20161">MYNPVAVSYALASALAMSTSPPHHQPRSSEIQYCNPLPYGAGPVPSPDTADAFLASRELFTIAKAASTPSGYTQAYANLHASSTASDYLGFVPLDTYNTSECSSQCDIRSGCASFNIFFERAPLQHVGDACKDPDSTTMIKCVLWGGKVGVKNAENEGYKVEDFEVKIAGSNGYIKIGKPAGGQTTGGGKSG</sequence>
<dbReference type="PANTHER" id="PTHR36578">
    <property type="entry name" value="CHROMOSOME 15, WHOLE GENOME SHOTGUN SEQUENCE"/>
    <property type="match status" value="1"/>
</dbReference>
<dbReference type="RefSeq" id="XP_033379413.1">
    <property type="nucleotide sequence ID" value="XM_033534183.1"/>
</dbReference>
<evidence type="ECO:0000313" key="2">
    <source>
        <dbReference type="Proteomes" id="UP000799778"/>
    </source>
</evidence>
<gene>
    <name evidence="1" type="ORF">BU24DRAFT_496203</name>
</gene>
<protein>
    <recommendedName>
        <fullName evidence="3">Apple domain-containing protein</fullName>
    </recommendedName>
</protein>
<proteinExistence type="predicted"/>
<dbReference type="PANTHER" id="PTHR36578:SF2">
    <property type="entry name" value="PA14 DOMAIN-CONTAINING PROTEIN"/>
    <property type="match status" value="1"/>
</dbReference>
<keyword evidence="2" id="KW-1185">Reference proteome</keyword>
<reference evidence="1" key="1">
    <citation type="journal article" date="2020" name="Stud. Mycol.">
        <title>101 Dothideomycetes genomes: a test case for predicting lifestyles and emergence of pathogens.</title>
        <authorList>
            <person name="Haridas S."/>
            <person name="Albert R."/>
            <person name="Binder M."/>
            <person name="Bloem J."/>
            <person name="Labutti K."/>
            <person name="Salamov A."/>
            <person name="Andreopoulos B."/>
            <person name="Baker S."/>
            <person name="Barry K."/>
            <person name="Bills G."/>
            <person name="Bluhm B."/>
            <person name="Cannon C."/>
            <person name="Castanera R."/>
            <person name="Culley D."/>
            <person name="Daum C."/>
            <person name="Ezra D."/>
            <person name="Gonzalez J."/>
            <person name="Henrissat B."/>
            <person name="Kuo A."/>
            <person name="Liang C."/>
            <person name="Lipzen A."/>
            <person name="Lutzoni F."/>
            <person name="Magnuson J."/>
            <person name="Mondo S."/>
            <person name="Nolan M."/>
            <person name="Ohm R."/>
            <person name="Pangilinan J."/>
            <person name="Park H.-J."/>
            <person name="Ramirez L."/>
            <person name="Alfaro M."/>
            <person name="Sun H."/>
            <person name="Tritt A."/>
            <person name="Yoshinaga Y."/>
            <person name="Zwiers L.-H."/>
            <person name="Turgeon B."/>
            <person name="Goodwin S."/>
            <person name="Spatafora J."/>
            <person name="Crous P."/>
            <person name="Grigoriev I."/>
        </authorList>
    </citation>
    <scope>NUCLEOTIDE SEQUENCE</scope>
    <source>
        <strain evidence="1">CBS 175.79</strain>
    </source>
</reference>
<dbReference type="OrthoDB" id="271448at2759"/>
<evidence type="ECO:0000313" key="1">
    <source>
        <dbReference type="EMBL" id="KAF2011074.1"/>
    </source>
</evidence>
<dbReference type="AlphaFoldDB" id="A0A6A5XFC0"/>
<dbReference type="Proteomes" id="UP000799778">
    <property type="component" value="Unassembled WGS sequence"/>
</dbReference>
<dbReference type="GeneID" id="54291580"/>